<evidence type="ECO:0000256" key="4">
    <source>
        <dbReference type="ARBA" id="ARBA00023136"/>
    </source>
</evidence>
<feature type="transmembrane region" description="Helical" evidence="5">
    <location>
        <begin position="32"/>
        <end position="49"/>
    </location>
</feature>
<feature type="domain" description="ABC-2 type transporter transmembrane" evidence="6">
    <location>
        <begin position="22"/>
        <end position="223"/>
    </location>
</feature>
<dbReference type="GO" id="GO:0140359">
    <property type="term" value="F:ABC-type transporter activity"/>
    <property type="evidence" value="ECO:0007669"/>
    <property type="project" value="InterPro"/>
</dbReference>
<dbReference type="InterPro" id="IPR013525">
    <property type="entry name" value="ABC2_TM"/>
</dbReference>
<feature type="transmembrane region" description="Helical" evidence="5">
    <location>
        <begin position="69"/>
        <end position="87"/>
    </location>
</feature>
<dbReference type="GO" id="GO:0016020">
    <property type="term" value="C:membrane"/>
    <property type="evidence" value="ECO:0007669"/>
    <property type="project" value="UniProtKB-SubCell"/>
</dbReference>
<comment type="caution">
    <text evidence="7">The sequence shown here is derived from an EMBL/GenBank/DDBJ whole genome shotgun (WGS) entry which is preliminary data.</text>
</comment>
<reference evidence="7 8" key="1">
    <citation type="submission" date="2020-07" db="EMBL/GenBank/DDBJ databases">
        <title>Sequencing the genomes of 1000 actinobacteria strains.</title>
        <authorList>
            <person name="Klenk H.-P."/>
        </authorList>
    </citation>
    <scope>NUCLEOTIDE SEQUENCE [LARGE SCALE GENOMIC DNA]</scope>
    <source>
        <strain evidence="7 8">DSM 43461</strain>
    </source>
</reference>
<feature type="transmembrane region" description="Helical" evidence="5">
    <location>
        <begin position="108"/>
        <end position="132"/>
    </location>
</feature>
<feature type="transmembrane region" description="Helical" evidence="5">
    <location>
        <begin position="144"/>
        <end position="164"/>
    </location>
</feature>
<comment type="subcellular location">
    <subcellularLocation>
        <location evidence="1">Membrane</location>
        <topology evidence="1">Multi-pass membrane protein</topology>
    </subcellularLocation>
</comment>
<dbReference type="Pfam" id="PF01061">
    <property type="entry name" value="ABC2_membrane"/>
    <property type="match status" value="1"/>
</dbReference>
<evidence type="ECO:0000256" key="3">
    <source>
        <dbReference type="ARBA" id="ARBA00022989"/>
    </source>
</evidence>
<dbReference type="AlphaFoldDB" id="A0A7Y9KEJ8"/>
<protein>
    <submittedName>
        <fullName evidence="7">ABC-2 type transport system permease protein</fullName>
    </submittedName>
</protein>
<keyword evidence="2 5" id="KW-0812">Transmembrane</keyword>
<proteinExistence type="predicted"/>
<evidence type="ECO:0000259" key="6">
    <source>
        <dbReference type="Pfam" id="PF01061"/>
    </source>
</evidence>
<dbReference type="Proteomes" id="UP000591272">
    <property type="component" value="Unassembled WGS sequence"/>
</dbReference>
<accession>A0A7Y9KEJ8</accession>
<keyword evidence="3 5" id="KW-1133">Transmembrane helix</keyword>
<dbReference type="EMBL" id="JACCBT010000001">
    <property type="protein sequence ID" value="NYE12669.1"/>
    <property type="molecule type" value="Genomic_DNA"/>
</dbReference>
<keyword evidence="4 5" id="KW-0472">Membrane</keyword>
<evidence type="ECO:0000256" key="2">
    <source>
        <dbReference type="ARBA" id="ARBA00022692"/>
    </source>
</evidence>
<organism evidence="7 8">
    <name type="scientific">Actinomadura citrea</name>
    <dbReference type="NCBI Taxonomy" id="46158"/>
    <lineage>
        <taxon>Bacteria</taxon>
        <taxon>Bacillati</taxon>
        <taxon>Actinomycetota</taxon>
        <taxon>Actinomycetes</taxon>
        <taxon>Streptosporangiales</taxon>
        <taxon>Thermomonosporaceae</taxon>
        <taxon>Actinomadura</taxon>
    </lineage>
</organism>
<dbReference type="PANTHER" id="PTHR43027">
    <property type="entry name" value="DOXORUBICIN RESISTANCE ABC TRANSPORTER PERMEASE PROTEIN DRRC-RELATED"/>
    <property type="match status" value="1"/>
</dbReference>
<evidence type="ECO:0000256" key="5">
    <source>
        <dbReference type="SAM" id="Phobius"/>
    </source>
</evidence>
<sequence>MSLPLVNVPSVNAAAVLRLARLDLTLLWRNRTALFTAAGLPVLFAAMLVPVRGEKIDGVDGALLQGTGHLGFFLVFAVFMNLVNVLTARREDRTLKRLRGTALSDAEITAGSVLTATALYAVQALALLVLLGAAMGGKIPADPVLVLAGLAGGAAVFATLAFAVSGITPNAELAQLTVLPIMFGCMLGAGVMFPMDGLPGWVQEACRWVPLSPVVEIVRTGYFGQDFVHRPGHPSVGLAEGWLTCVRPFLVLAFWGAFGRLLAARWFRWEPRRA</sequence>
<dbReference type="RefSeq" id="WP_179833853.1">
    <property type="nucleotide sequence ID" value="NZ_BMRD01000001.1"/>
</dbReference>
<dbReference type="PANTHER" id="PTHR43027:SF2">
    <property type="entry name" value="TRANSPORT PERMEASE PROTEIN"/>
    <property type="match status" value="1"/>
</dbReference>
<keyword evidence="8" id="KW-1185">Reference proteome</keyword>
<feature type="transmembrane region" description="Helical" evidence="5">
    <location>
        <begin position="241"/>
        <end position="263"/>
    </location>
</feature>
<gene>
    <name evidence="7" type="ORF">BJ999_002965</name>
</gene>
<dbReference type="InterPro" id="IPR052902">
    <property type="entry name" value="ABC-2_transporter"/>
</dbReference>
<evidence type="ECO:0000256" key="1">
    <source>
        <dbReference type="ARBA" id="ARBA00004141"/>
    </source>
</evidence>
<evidence type="ECO:0000313" key="8">
    <source>
        <dbReference type="Proteomes" id="UP000591272"/>
    </source>
</evidence>
<evidence type="ECO:0000313" key="7">
    <source>
        <dbReference type="EMBL" id="NYE12669.1"/>
    </source>
</evidence>
<feature type="transmembrane region" description="Helical" evidence="5">
    <location>
        <begin position="176"/>
        <end position="195"/>
    </location>
</feature>
<name>A0A7Y9KEJ8_9ACTN</name>